<keyword evidence="2" id="KW-1185">Reference proteome</keyword>
<dbReference type="Proteomes" id="UP000076532">
    <property type="component" value="Unassembled WGS sequence"/>
</dbReference>
<gene>
    <name evidence="1" type="ORF">FIBSPDRAFT_713791</name>
</gene>
<reference evidence="1 2" key="1">
    <citation type="journal article" date="2016" name="Mol. Biol. Evol.">
        <title>Comparative Genomics of Early-Diverging Mushroom-Forming Fungi Provides Insights into the Origins of Lignocellulose Decay Capabilities.</title>
        <authorList>
            <person name="Nagy L.G."/>
            <person name="Riley R."/>
            <person name="Tritt A."/>
            <person name="Adam C."/>
            <person name="Daum C."/>
            <person name="Floudas D."/>
            <person name="Sun H."/>
            <person name="Yadav J.S."/>
            <person name="Pangilinan J."/>
            <person name="Larsson K.H."/>
            <person name="Matsuura K."/>
            <person name="Barry K."/>
            <person name="Labutti K."/>
            <person name="Kuo R."/>
            <person name="Ohm R.A."/>
            <person name="Bhattacharya S.S."/>
            <person name="Shirouzu T."/>
            <person name="Yoshinaga Y."/>
            <person name="Martin F.M."/>
            <person name="Grigoriev I.V."/>
            <person name="Hibbett D.S."/>
        </authorList>
    </citation>
    <scope>NUCLEOTIDE SEQUENCE [LARGE SCALE GENOMIC DNA]</scope>
    <source>
        <strain evidence="1 2">CBS 109695</strain>
    </source>
</reference>
<feature type="non-terminal residue" evidence="1">
    <location>
        <position position="1"/>
    </location>
</feature>
<proteinExistence type="predicted"/>
<evidence type="ECO:0008006" key="3">
    <source>
        <dbReference type="Google" id="ProtNLM"/>
    </source>
</evidence>
<evidence type="ECO:0000313" key="2">
    <source>
        <dbReference type="Proteomes" id="UP000076532"/>
    </source>
</evidence>
<accession>A0A166A212</accession>
<feature type="non-terminal residue" evidence="1">
    <location>
        <position position="136"/>
    </location>
</feature>
<dbReference type="OrthoDB" id="2205812at2759"/>
<name>A0A166A212_9AGAM</name>
<dbReference type="EMBL" id="KV417667">
    <property type="protein sequence ID" value="KZP11169.1"/>
    <property type="molecule type" value="Genomic_DNA"/>
</dbReference>
<dbReference type="AlphaFoldDB" id="A0A166A212"/>
<organism evidence="1 2">
    <name type="scientific">Athelia psychrophila</name>
    <dbReference type="NCBI Taxonomy" id="1759441"/>
    <lineage>
        <taxon>Eukaryota</taxon>
        <taxon>Fungi</taxon>
        <taxon>Dikarya</taxon>
        <taxon>Basidiomycota</taxon>
        <taxon>Agaricomycotina</taxon>
        <taxon>Agaricomycetes</taxon>
        <taxon>Agaricomycetidae</taxon>
        <taxon>Atheliales</taxon>
        <taxon>Atheliaceae</taxon>
        <taxon>Athelia</taxon>
    </lineage>
</organism>
<evidence type="ECO:0000313" key="1">
    <source>
        <dbReference type="EMBL" id="KZP11169.1"/>
    </source>
</evidence>
<sequence length="136" mass="15401">LRNSGKLKGYNIPGVEENLIATLFADDATVYLSKHDKFSDLENILDKWCKASGARFNVNKTEIIPCGTEEHRQQMIINRSHNPDHEKLADSIQIAEEGTATRTLGVWVGNKVNDISVWSNTLDKINESLKRWNRGH</sequence>
<protein>
    <recommendedName>
        <fullName evidence="3">Reverse transcriptase domain-containing protein</fullName>
    </recommendedName>
</protein>